<comment type="caution">
    <text evidence="7">The sequence shown here is derived from an EMBL/GenBank/DDBJ whole genome shotgun (WGS) entry which is preliminary data.</text>
</comment>
<sequence>MSFEIWISFFIASAALLAVPGPTVMIVISYALGQGRSTAWATVPGVALGDFTAMTASLLGAGAVLAASATLFTVLKIAGAVYLVWLGIKLWRADGGMGTVQTTEKQSRLSIFRTSYIVTALNPKSIVFFVAFVPQFVNVHEPIFVQFAILEATFLVLAAINVAIWASLVGNLRERFKNPRTLKIVNRIGASFLIGAGLLTALVRRTA</sequence>
<dbReference type="PANTHER" id="PTHR30086:SF20">
    <property type="entry name" value="ARGININE EXPORTER PROTEIN ARGO-RELATED"/>
    <property type="match status" value="1"/>
</dbReference>
<evidence type="ECO:0000256" key="3">
    <source>
        <dbReference type="ARBA" id="ARBA00022692"/>
    </source>
</evidence>
<proteinExistence type="predicted"/>
<feature type="transmembrane region" description="Helical" evidence="6">
    <location>
        <begin position="115"/>
        <end position="137"/>
    </location>
</feature>
<comment type="subcellular location">
    <subcellularLocation>
        <location evidence="1">Cell membrane</location>
        <topology evidence="1">Multi-pass membrane protein</topology>
    </subcellularLocation>
</comment>
<organism evidence="7 8">
    <name type="scientific">Sneathiella chungangensis</name>
    <dbReference type="NCBI Taxonomy" id="1418234"/>
    <lineage>
        <taxon>Bacteria</taxon>
        <taxon>Pseudomonadati</taxon>
        <taxon>Pseudomonadota</taxon>
        <taxon>Alphaproteobacteria</taxon>
        <taxon>Sneathiellales</taxon>
        <taxon>Sneathiellaceae</taxon>
        <taxon>Sneathiella</taxon>
    </lineage>
</organism>
<dbReference type="AlphaFoldDB" id="A0A845MGN5"/>
<feature type="transmembrane region" description="Helical" evidence="6">
    <location>
        <begin position="184"/>
        <end position="203"/>
    </location>
</feature>
<dbReference type="PANTHER" id="PTHR30086">
    <property type="entry name" value="ARGININE EXPORTER PROTEIN ARGO"/>
    <property type="match status" value="1"/>
</dbReference>
<keyword evidence="3 6" id="KW-0812">Transmembrane</keyword>
<dbReference type="Pfam" id="PF01810">
    <property type="entry name" value="LysE"/>
    <property type="match status" value="1"/>
</dbReference>
<evidence type="ECO:0000256" key="4">
    <source>
        <dbReference type="ARBA" id="ARBA00022989"/>
    </source>
</evidence>
<evidence type="ECO:0000256" key="6">
    <source>
        <dbReference type="SAM" id="Phobius"/>
    </source>
</evidence>
<feature type="transmembrane region" description="Helical" evidence="6">
    <location>
        <begin position="6"/>
        <end position="32"/>
    </location>
</feature>
<evidence type="ECO:0000313" key="8">
    <source>
        <dbReference type="Proteomes" id="UP000445696"/>
    </source>
</evidence>
<keyword evidence="8" id="KW-1185">Reference proteome</keyword>
<protein>
    <submittedName>
        <fullName evidence="7">LysE family transporter</fullName>
    </submittedName>
</protein>
<dbReference type="EMBL" id="WTVA01000004">
    <property type="protein sequence ID" value="MZR22590.1"/>
    <property type="molecule type" value="Genomic_DNA"/>
</dbReference>
<name>A0A845MGN5_9PROT</name>
<dbReference type="PIRSF" id="PIRSF006324">
    <property type="entry name" value="LeuE"/>
    <property type="match status" value="1"/>
</dbReference>
<keyword evidence="2" id="KW-1003">Cell membrane</keyword>
<dbReference type="RefSeq" id="WP_161339051.1">
    <property type="nucleotide sequence ID" value="NZ_JBHSDG010000004.1"/>
</dbReference>
<dbReference type="Proteomes" id="UP000445696">
    <property type="component" value="Unassembled WGS sequence"/>
</dbReference>
<gene>
    <name evidence="7" type="ORF">GQF03_09615</name>
</gene>
<evidence type="ECO:0000256" key="5">
    <source>
        <dbReference type="ARBA" id="ARBA00023136"/>
    </source>
</evidence>
<keyword evidence="5 6" id="KW-0472">Membrane</keyword>
<evidence type="ECO:0000313" key="7">
    <source>
        <dbReference type="EMBL" id="MZR22590.1"/>
    </source>
</evidence>
<feature type="transmembrane region" description="Helical" evidence="6">
    <location>
        <begin position="39"/>
        <end position="59"/>
    </location>
</feature>
<dbReference type="GO" id="GO:0015171">
    <property type="term" value="F:amino acid transmembrane transporter activity"/>
    <property type="evidence" value="ECO:0007669"/>
    <property type="project" value="TreeGrafter"/>
</dbReference>
<feature type="transmembrane region" description="Helical" evidence="6">
    <location>
        <begin position="65"/>
        <end position="88"/>
    </location>
</feature>
<dbReference type="OrthoDB" id="9804822at2"/>
<reference evidence="7 8" key="1">
    <citation type="journal article" date="2014" name="Int. J. Syst. Evol. Microbiol.">
        <title>Sneathiella chungangensis sp. nov., isolated from a marine sand, and emended description of the genus Sneathiella.</title>
        <authorList>
            <person name="Siamphan C."/>
            <person name="Kim H."/>
            <person name="Lee J.S."/>
            <person name="Kim W."/>
        </authorList>
    </citation>
    <scope>NUCLEOTIDE SEQUENCE [LARGE SCALE GENOMIC DNA]</scope>
    <source>
        <strain evidence="7 8">KCTC 32476</strain>
    </source>
</reference>
<evidence type="ECO:0000256" key="2">
    <source>
        <dbReference type="ARBA" id="ARBA00022475"/>
    </source>
</evidence>
<accession>A0A845MGN5</accession>
<evidence type="ECO:0000256" key="1">
    <source>
        <dbReference type="ARBA" id="ARBA00004651"/>
    </source>
</evidence>
<feature type="transmembrane region" description="Helical" evidence="6">
    <location>
        <begin position="143"/>
        <end position="172"/>
    </location>
</feature>
<keyword evidence="4 6" id="KW-1133">Transmembrane helix</keyword>
<dbReference type="InterPro" id="IPR001123">
    <property type="entry name" value="LeuE-type"/>
</dbReference>
<dbReference type="GO" id="GO:0005886">
    <property type="term" value="C:plasma membrane"/>
    <property type="evidence" value="ECO:0007669"/>
    <property type="project" value="UniProtKB-SubCell"/>
</dbReference>